<reference evidence="14 16" key="1">
    <citation type="journal article" date="2018" name="MBio">
        <title>Comparative Genomics Reveals the Core Gene Toolbox for the Fungus-Insect Symbiosis.</title>
        <authorList>
            <person name="Wang Y."/>
            <person name="Stata M."/>
            <person name="Wang W."/>
            <person name="Stajich J.E."/>
            <person name="White M.M."/>
            <person name="Moncalvo J.M."/>
        </authorList>
    </citation>
    <scope>NUCLEOTIDE SEQUENCE [LARGE SCALE GENOMIC DNA]</scope>
    <source>
        <strain evidence="14 16">AUS-126-30</strain>
    </source>
</reference>
<evidence type="ECO:0000313" key="14">
    <source>
        <dbReference type="EMBL" id="PWA00174.1"/>
    </source>
</evidence>
<evidence type="ECO:0000256" key="1">
    <source>
        <dbReference type="ARBA" id="ARBA00003555"/>
    </source>
</evidence>
<comment type="catalytic activity">
    <reaction evidence="11">
        <text>2,5-diamino-6-(1-D-ribitylamino)pyrimidin-4(3H)-one 5'-phosphate + NAD(+) = 2,5-diamino-6-(1-D-ribosylamino)pyrimidin-4(3H)-one 5'-phosphate + NADH + H(+)</text>
        <dbReference type="Rhea" id="RHEA:27274"/>
        <dbReference type="ChEBI" id="CHEBI:15378"/>
        <dbReference type="ChEBI" id="CHEBI:57540"/>
        <dbReference type="ChEBI" id="CHEBI:57945"/>
        <dbReference type="ChEBI" id="CHEBI:58890"/>
        <dbReference type="ChEBI" id="CHEBI:59545"/>
        <dbReference type="EC" id="1.1.1.302"/>
    </reaction>
</comment>
<dbReference type="InterPro" id="IPR002734">
    <property type="entry name" value="RibDG_C"/>
</dbReference>
<dbReference type="EMBL" id="MBFU01000163">
    <property type="protein sequence ID" value="PWA01529.1"/>
    <property type="molecule type" value="Genomic_DNA"/>
</dbReference>
<dbReference type="PANTHER" id="PTHR38011">
    <property type="entry name" value="DIHYDROFOLATE REDUCTASE FAMILY PROTEIN (AFU_ORTHOLOGUE AFUA_8G06820)"/>
    <property type="match status" value="1"/>
</dbReference>
<evidence type="ECO:0000256" key="10">
    <source>
        <dbReference type="ARBA" id="ARBA00031630"/>
    </source>
</evidence>
<feature type="domain" description="Bacterial bifunctional deaminase-reductase C-terminal" evidence="13">
    <location>
        <begin position="31"/>
        <end position="261"/>
    </location>
</feature>
<evidence type="ECO:0000313" key="15">
    <source>
        <dbReference type="EMBL" id="PWA01529.1"/>
    </source>
</evidence>
<comment type="catalytic activity">
    <reaction evidence="12">
        <text>2,5-diamino-6-(1-D-ribitylamino)pyrimidin-4(3H)-one 5'-phosphate + NADP(+) = 2,5-diamino-6-(1-D-ribosylamino)pyrimidin-4(3H)-one 5'-phosphate + NADPH + H(+)</text>
        <dbReference type="Rhea" id="RHEA:27278"/>
        <dbReference type="ChEBI" id="CHEBI:15378"/>
        <dbReference type="ChEBI" id="CHEBI:57783"/>
        <dbReference type="ChEBI" id="CHEBI:58349"/>
        <dbReference type="ChEBI" id="CHEBI:58890"/>
        <dbReference type="ChEBI" id="CHEBI:59545"/>
        <dbReference type="EC" id="1.1.1.302"/>
    </reaction>
</comment>
<dbReference type="EC" id="1.1.1.302" evidence="4"/>
<gene>
    <name evidence="15" type="ORF">BB558_002379</name>
    <name evidence="14" type="ORF">BB558_003765</name>
</gene>
<name>A0A2U1J548_SMIAN</name>
<comment type="function">
    <text evidence="1">Catalyzes an early step in riboflavin biosynthesis, the NADPH-dependent reduction of the ribose side chain of 2,5-diamino-6-ribosylamino-4(3H)-pyrimidinone 5'-phosphate, yielding 2,5-diamino-6-ribitylamino-4(3H)-pyrimidinone 5'-phosphate.</text>
</comment>
<dbReference type="Pfam" id="PF01872">
    <property type="entry name" value="RibD_C"/>
    <property type="match status" value="1"/>
</dbReference>
<dbReference type="Proteomes" id="UP000245591">
    <property type="component" value="Unassembled WGS sequence"/>
</dbReference>
<evidence type="ECO:0000256" key="11">
    <source>
        <dbReference type="ARBA" id="ARBA00047550"/>
    </source>
</evidence>
<keyword evidence="16" id="KW-1185">Reference proteome</keyword>
<evidence type="ECO:0000313" key="16">
    <source>
        <dbReference type="Proteomes" id="UP000245591"/>
    </source>
</evidence>
<evidence type="ECO:0000256" key="5">
    <source>
        <dbReference type="ARBA" id="ARBA00015035"/>
    </source>
</evidence>
<dbReference type="SUPFAM" id="SSF53597">
    <property type="entry name" value="Dihydrofolate reductase-like"/>
    <property type="match status" value="1"/>
</dbReference>
<evidence type="ECO:0000256" key="2">
    <source>
        <dbReference type="ARBA" id="ARBA00005104"/>
    </source>
</evidence>
<accession>A0A2U1J548</accession>
<comment type="pathway">
    <text evidence="2">Cofactor biosynthesis; riboflavin biosynthesis.</text>
</comment>
<evidence type="ECO:0000256" key="12">
    <source>
        <dbReference type="ARBA" id="ARBA00049020"/>
    </source>
</evidence>
<proteinExistence type="inferred from homology"/>
<evidence type="ECO:0000256" key="6">
    <source>
        <dbReference type="ARBA" id="ARBA00022619"/>
    </source>
</evidence>
<organism evidence="14 16">
    <name type="scientific">Smittium angustum</name>
    <dbReference type="NCBI Taxonomy" id="133377"/>
    <lineage>
        <taxon>Eukaryota</taxon>
        <taxon>Fungi</taxon>
        <taxon>Fungi incertae sedis</taxon>
        <taxon>Zoopagomycota</taxon>
        <taxon>Kickxellomycotina</taxon>
        <taxon>Harpellomycetes</taxon>
        <taxon>Harpellales</taxon>
        <taxon>Legeriomycetaceae</taxon>
        <taxon>Smittium</taxon>
    </lineage>
</organism>
<evidence type="ECO:0000256" key="3">
    <source>
        <dbReference type="ARBA" id="ARBA00009723"/>
    </source>
</evidence>
<dbReference type="InterPro" id="IPR024072">
    <property type="entry name" value="DHFR-like_dom_sf"/>
</dbReference>
<evidence type="ECO:0000256" key="9">
    <source>
        <dbReference type="ARBA" id="ARBA00030073"/>
    </source>
</evidence>
<dbReference type="InterPro" id="IPR050765">
    <property type="entry name" value="Riboflavin_Biosynth_HTPR"/>
</dbReference>
<dbReference type="Gene3D" id="3.40.430.10">
    <property type="entry name" value="Dihydrofolate Reductase, subunit A"/>
    <property type="match status" value="1"/>
</dbReference>
<dbReference type="AlphaFoldDB" id="A0A2U1J548"/>
<dbReference type="GO" id="GO:0009231">
    <property type="term" value="P:riboflavin biosynthetic process"/>
    <property type="evidence" value="ECO:0007669"/>
    <property type="project" value="UniProtKB-KW"/>
</dbReference>
<comment type="similarity">
    <text evidence="3">Belongs to the HTP reductase family.</text>
</comment>
<comment type="caution">
    <text evidence="14">The sequence shown here is derived from an EMBL/GenBank/DDBJ whole genome shotgun (WGS) entry which is preliminary data.</text>
</comment>
<dbReference type="GO" id="GO:0008703">
    <property type="term" value="F:5-amino-6-(5-phosphoribosylamino)uracil reductase activity"/>
    <property type="evidence" value="ECO:0007669"/>
    <property type="project" value="InterPro"/>
</dbReference>
<dbReference type="PANTHER" id="PTHR38011:SF7">
    <property type="entry name" value="2,5-DIAMINO-6-RIBOSYLAMINO-4(3H)-PYRIMIDINONE 5'-PHOSPHATE REDUCTASE"/>
    <property type="match status" value="1"/>
</dbReference>
<evidence type="ECO:0000256" key="7">
    <source>
        <dbReference type="ARBA" id="ARBA00022857"/>
    </source>
</evidence>
<keyword evidence="6" id="KW-0686">Riboflavin biosynthesis</keyword>
<sequence length="266" mass="29402">MTNVNKYLKAKEFWSRISYIHNTDNSLPEIPKITLTFAQSIDGKISGKNSSQILLSGQDSMILTHHLRSVHDGIMVGVGTVINDNPKLNVRLFEPGTEKNIQNPQPIVLDSKLRIPENCALITLPKTNKLSKYPWIVCGHAADTSKIKEEPILEELGATVIKMEKPECCLSTGRPLIKHVLNELKKRGMDNIMVEGGSNVIQEFIRKHIEERIVNVLVVTIAPVIVGGDGLGATDSLSLKGGLNCLKLKNVDYERFGDDIVMASEL</sequence>
<protein>
    <recommendedName>
        <fullName evidence="5">2,5-diamino-6-ribosylamino-4(3H)-pyrimidinone 5'-phosphate reductase</fullName>
        <ecNumber evidence="4">1.1.1.302</ecNumber>
    </recommendedName>
    <alternativeName>
        <fullName evidence="10">2,5-diamino-6-(5-phospho-D-ribosylamino)pyrimidin-4(3H)-one reductase</fullName>
    </alternativeName>
    <alternativeName>
        <fullName evidence="9">2,5-diamino-6-ribitylamino-4(3H)-pyrimidinone 5'-phosphate synthase</fullName>
    </alternativeName>
</protein>
<evidence type="ECO:0000256" key="4">
    <source>
        <dbReference type="ARBA" id="ARBA00012851"/>
    </source>
</evidence>
<evidence type="ECO:0000259" key="13">
    <source>
        <dbReference type="Pfam" id="PF01872"/>
    </source>
</evidence>
<keyword evidence="7" id="KW-0521">NADP</keyword>
<dbReference type="EMBL" id="MBFU01000354">
    <property type="protein sequence ID" value="PWA00174.1"/>
    <property type="molecule type" value="Genomic_DNA"/>
</dbReference>
<keyword evidence="8" id="KW-0560">Oxidoreductase</keyword>
<evidence type="ECO:0000256" key="8">
    <source>
        <dbReference type="ARBA" id="ARBA00023002"/>
    </source>
</evidence>